<name>A0AAD9AMM3_9PEZI</name>
<comment type="caution">
    <text evidence="1">The sequence shown here is derived from an EMBL/GenBank/DDBJ whole genome shotgun (WGS) entry which is preliminary data.</text>
</comment>
<dbReference type="EMBL" id="JAQOWY010000137">
    <property type="protein sequence ID" value="KAK1849682.1"/>
    <property type="molecule type" value="Genomic_DNA"/>
</dbReference>
<proteinExistence type="predicted"/>
<reference evidence="1" key="1">
    <citation type="submission" date="2023-01" db="EMBL/GenBank/DDBJ databases">
        <title>Colletotrichum chrysophilum M932 genome sequence.</title>
        <authorList>
            <person name="Baroncelli R."/>
        </authorList>
    </citation>
    <scope>NUCLEOTIDE SEQUENCE</scope>
    <source>
        <strain evidence="1">M932</strain>
    </source>
</reference>
<dbReference type="AlphaFoldDB" id="A0AAD9AMM3"/>
<evidence type="ECO:0000313" key="1">
    <source>
        <dbReference type="EMBL" id="KAK1849682.1"/>
    </source>
</evidence>
<sequence length="128" mass="14525">MGLTHHGRRRALALRPECTAPVIGLVTLRASLSRGRLPNNLSNNFEHLRRRGLQGTTQVGWQNHTHLGAVGFSRMRWRKKRQNFPSIPWPGPRGWGLFRGDLKLVGSRLVCLHRSRDKPYSTGSSPTR</sequence>
<protein>
    <submittedName>
        <fullName evidence="1">Uncharacterized protein</fullName>
    </submittedName>
</protein>
<keyword evidence="2" id="KW-1185">Reference proteome</keyword>
<organism evidence="1 2">
    <name type="scientific">Colletotrichum chrysophilum</name>
    <dbReference type="NCBI Taxonomy" id="1836956"/>
    <lineage>
        <taxon>Eukaryota</taxon>
        <taxon>Fungi</taxon>
        <taxon>Dikarya</taxon>
        <taxon>Ascomycota</taxon>
        <taxon>Pezizomycotina</taxon>
        <taxon>Sordariomycetes</taxon>
        <taxon>Hypocreomycetidae</taxon>
        <taxon>Glomerellales</taxon>
        <taxon>Glomerellaceae</taxon>
        <taxon>Colletotrichum</taxon>
        <taxon>Colletotrichum gloeosporioides species complex</taxon>
    </lineage>
</organism>
<dbReference type="Proteomes" id="UP001243330">
    <property type="component" value="Unassembled WGS sequence"/>
</dbReference>
<gene>
    <name evidence="1" type="ORF">CCHR01_07661</name>
</gene>
<accession>A0AAD9AMM3</accession>
<evidence type="ECO:0000313" key="2">
    <source>
        <dbReference type="Proteomes" id="UP001243330"/>
    </source>
</evidence>